<sequence length="266" mass="29018">MLNNNTMRITIIGSGNVATHLAAAFKNAGHYIVQVYSRDMHNAALLAYHVGAEAIDSLEQISNEADMFIIAVKDDAIKAVAAALIKHEKLIVHTSGATDMVVLEALTANAGVFYPLQTFSKTKEVDFLTVPLCIEGAGEPITKQLVELAQTVSNNVYRVNSSQRKVLHLSAVFACNFPNYLYGAAQQLLAEQGMDFEMLRPLILETAQKVQMHLPAEVQTGPAVRNDEITMASHLQMLANEPDLFAIYSLLSQQIIKNNNAGTQHG</sequence>
<dbReference type="Pfam" id="PF10728">
    <property type="entry name" value="DUF2520"/>
    <property type="match status" value="1"/>
</dbReference>
<evidence type="ECO:0000313" key="3">
    <source>
        <dbReference type="EMBL" id="ASU35351.1"/>
    </source>
</evidence>
<feature type="domain" description="DUF2520" evidence="2">
    <location>
        <begin position="130"/>
        <end position="255"/>
    </location>
</feature>
<dbReference type="PANTHER" id="PTHR40459:SF1">
    <property type="entry name" value="CONSERVED HYPOTHETICAL ALANINE AND LEUCINE RICH PROTEIN"/>
    <property type="match status" value="1"/>
</dbReference>
<reference evidence="3 4" key="1">
    <citation type="submission" date="2017-08" db="EMBL/GenBank/DDBJ databases">
        <title>Complete genome sequence of Mucilaginibacter sp. strain BJC16-A31.</title>
        <authorList>
            <consortium name="Henan University of Science and Technology"/>
            <person name="You X."/>
        </authorList>
    </citation>
    <scope>NUCLEOTIDE SEQUENCE [LARGE SCALE GENOMIC DNA]</scope>
    <source>
        <strain evidence="3 4">BJC16-A31</strain>
    </source>
</reference>
<dbReference type="Gene3D" id="3.40.50.720">
    <property type="entry name" value="NAD(P)-binding Rossmann-like Domain"/>
    <property type="match status" value="1"/>
</dbReference>
<dbReference type="KEGG" id="muc:MuYL_3466"/>
<evidence type="ECO:0000259" key="2">
    <source>
        <dbReference type="Pfam" id="PF10728"/>
    </source>
</evidence>
<dbReference type="InterPro" id="IPR028939">
    <property type="entry name" value="P5C_Rdtase_cat_N"/>
</dbReference>
<accession>A0A223P0I7</accession>
<dbReference type="InterPro" id="IPR036291">
    <property type="entry name" value="NAD(P)-bd_dom_sf"/>
</dbReference>
<dbReference type="OrthoDB" id="9810755at2"/>
<dbReference type="Proteomes" id="UP000215002">
    <property type="component" value="Chromosome"/>
</dbReference>
<dbReference type="EMBL" id="CP022743">
    <property type="protein sequence ID" value="ASU35351.1"/>
    <property type="molecule type" value="Genomic_DNA"/>
</dbReference>
<gene>
    <name evidence="3" type="ORF">MuYL_3466</name>
</gene>
<dbReference type="Pfam" id="PF03807">
    <property type="entry name" value="F420_oxidored"/>
    <property type="match status" value="1"/>
</dbReference>
<feature type="domain" description="Pyrroline-5-carboxylate reductase catalytic N-terminal" evidence="1">
    <location>
        <begin position="8"/>
        <end position="93"/>
    </location>
</feature>
<keyword evidence="4" id="KW-1185">Reference proteome</keyword>
<evidence type="ECO:0000259" key="1">
    <source>
        <dbReference type="Pfam" id="PF03807"/>
    </source>
</evidence>
<dbReference type="Gene3D" id="1.10.1040.20">
    <property type="entry name" value="ProC-like, C-terminal domain"/>
    <property type="match status" value="1"/>
</dbReference>
<dbReference type="AlphaFoldDB" id="A0A223P0I7"/>
<dbReference type="RefSeq" id="WP_157740895.1">
    <property type="nucleotide sequence ID" value="NZ_CP022743.1"/>
</dbReference>
<organism evidence="3 4">
    <name type="scientific">Mucilaginibacter xinganensis</name>
    <dbReference type="NCBI Taxonomy" id="1234841"/>
    <lineage>
        <taxon>Bacteria</taxon>
        <taxon>Pseudomonadati</taxon>
        <taxon>Bacteroidota</taxon>
        <taxon>Sphingobacteriia</taxon>
        <taxon>Sphingobacteriales</taxon>
        <taxon>Sphingobacteriaceae</taxon>
        <taxon>Mucilaginibacter</taxon>
    </lineage>
</organism>
<proteinExistence type="predicted"/>
<dbReference type="InterPro" id="IPR018931">
    <property type="entry name" value="DUF2520"/>
</dbReference>
<dbReference type="InterPro" id="IPR037108">
    <property type="entry name" value="TM1727-like_C_sf"/>
</dbReference>
<protein>
    <submittedName>
        <fullName evidence="3">Oxidoreductase</fullName>
    </submittedName>
</protein>
<dbReference type="PANTHER" id="PTHR40459">
    <property type="entry name" value="CONSERVED HYPOTHETICAL ALANINE AND LEUCINE RICH PROTEIN"/>
    <property type="match status" value="1"/>
</dbReference>
<name>A0A223P0I7_9SPHI</name>
<evidence type="ECO:0000313" key="4">
    <source>
        <dbReference type="Proteomes" id="UP000215002"/>
    </source>
</evidence>
<dbReference type="SUPFAM" id="SSF51735">
    <property type="entry name" value="NAD(P)-binding Rossmann-fold domains"/>
    <property type="match status" value="1"/>
</dbReference>
<dbReference type="SUPFAM" id="SSF48179">
    <property type="entry name" value="6-phosphogluconate dehydrogenase C-terminal domain-like"/>
    <property type="match status" value="1"/>
</dbReference>
<dbReference type="InterPro" id="IPR008927">
    <property type="entry name" value="6-PGluconate_DH-like_C_sf"/>
</dbReference>